<dbReference type="AlphaFoldDB" id="A0A1Y2LST9"/>
<name>A0A1Y2LST9_EPING</name>
<gene>
    <name evidence="3" type="ORF">B5807_09034</name>
</gene>
<feature type="transmembrane region" description="Helical" evidence="2">
    <location>
        <begin position="170"/>
        <end position="193"/>
    </location>
</feature>
<feature type="compositionally biased region" description="Basic and acidic residues" evidence="1">
    <location>
        <begin position="297"/>
        <end position="308"/>
    </location>
</feature>
<accession>A0A1Y2LST9</accession>
<feature type="transmembrane region" description="Helical" evidence="2">
    <location>
        <begin position="126"/>
        <end position="144"/>
    </location>
</feature>
<proteinExistence type="predicted"/>
<organism evidence="3 4">
    <name type="scientific">Epicoccum nigrum</name>
    <name type="common">Soil fungus</name>
    <name type="synonym">Epicoccum purpurascens</name>
    <dbReference type="NCBI Taxonomy" id="105696"/>
    <lineage>
        <taxon>Eukaryota</taxon>
        <taxon>Fungi</taxon>
        <taxon>Dikarya</taxon>
        <taxon>Ascomycota</taxon>
        <taxon>Pezizomycotina</taxon>
        <taxon>Dothideomycetes</taxon>
        <taxon>Pleosporomycetidae</taxon>
        <taxon>Pleosporales</taxon>
        <taxon>Pleosporineae</taxon>
        <taxon>Didymellaceae</taxon>
        <taxon>Epicoccum</taxon>
    </lineage>
</organism>
<evidence type="ECO:0000313" key="4">
    <source>
        <dbReference type="Proteomes" id="UP000193240"/>
    </source>
</evidence>
<keyword evidence="2" id="KW-0472">Membrane</keyword>
<dbReference type="Proteomes" id="UP000193240">
    <property type="component" value="Unassembled WGS sequence"/>
</dbReference>
<feature type="transmembrane region" description="Helical" evidence="2">
    <location>
        <begin position="18"/>
        <end position="38"/>
    </location>
</feature>
<feature type="region of interest" description="Disordered" evidence="1">
    <location>
        <begin position="276"/>
        <end position="308"/>
    </location>
</feature>
<evidence type="ECO:0000256" key="2">
    <source>
        <dbReference type="SAM" id="Phobius"/>
    </source>
</evidence>
<evidence type="ECO:0000313" key="3">
    <source>
        <dbReference type="EMBL" id="OSS46954.1"/>
    </source>
</evidence>
<dbReference type="EMBL" id="KZ107850">
    <property type="protein sequence ID" value="OSS46954.1"/>
    <property type="molecule type" value="Genomic_DNA"/>
</dbReference>
<evidence type="ECO:0000256" key="1">
    <source>
        <dbReference type="SAM" id="MobiDB-lite"/>
    </source>
</evidence>
<sequence length="308" mass="34021">MFERETCEFKYNTDAPSLRGIACSYLITLFAIFLELAVHSSLSCCNTTGHGSDNNTSNTTNVPSHGVSTPVVVNEQPQFQVPPALNATQAELLADAQELEESEKKPEVTSGSCVANPSPNIRANRLIFAFLLYTVVLSAFIVRIHEIDDPYISPECRRYVWKGSIPGPNWFVVVLTNIIPFIAATFSMIRTVVDCWLVRSGRGLTYVGQSGGGDWTTWPPCMPFFLLFVGVRQAFTWPIALLMNRPPISTGARYAMLATVDGDIEMQGEEARRLIDDQSGDGSDYEGDNIDPPAYKDAIHNQGDVRKM</sequence>
<protein>
    <submittedName>
        <fullName evidence="3">Uncharacterized protein</fullName>
    </submittedName>
</protein>
<keyword evidence="2" id="KW-1133">Transmembrane helix</keyword>
<reference evidence="3 4" key="1">
    <citation type="journal article" date="2017" name="Genome Announc.">
        <title>Genome sequence of the saprophytic ascomycete Epicoccum nigrum ICMP 19927 strain isolated from New Zealand.</title>
        <authorList>
            <person name="Fokin M."/>
            <person name="Fleetwood D."/>
            <person name="Weir B.S."/>
            <person name="Villas-Boas S.G."/>
        </authorList>
    </citation>
    <scope>NUCLEOTIDE SEQUENCE [LARGE SCALE GENOMIC DNA]</scope>
    <source>
        <strain evidence="3 4">ICMP 19927</strain>
    </source>
</reference>
<keyword evidence="2" id="KW-0812">Transmembrane</keyword>
<keyword evidence="4" id="KW-1185">Reference proteome</keyword>
<dbReference type="InParanoid" id="A0A1Y2LST9"/>